<evidence type="ECO:0000256" key="1">
    <source>
        <dbReference type="SAM" id="Phobius"/>
    </source>
</evidence>
<dbReference type="InterPro" id="IPR047700">
    <property type="entry name" value="NrtS-like"/>
</dbReference>
<dbReference type="NCBIfam" id="NF038050">
    <property type="entry name" value="NrtS"/>
    <property type="match status" value="1"/>
</dbReference>
<feature type="transmembrane region" description="Helical" evidence="1">
    <location>
        <begin position="53"/>
        <end position="73"/>
    </location>
</feature>
<dbReference type="Proteomes" id="UP000252107">
    <property type="component" value="Unassembled WGS sequence"/>
</dbReference>
<accession>A0A367R2G8</accession>
<comment type="caution">
    <text evidence="2">The sequence shown here is derived from an EMBL/GenBank/DDBJ whole genome shotgun (WGS) entry which is preliminary data.</text>
</comment>
<keyword evidence="1" id="KW-1133">Transmembrane helix</keyword>
<evidence type="ECO:0000313" key="3">
    <source>
        <dbReference type="Proteomes" id="UP000252107"/>
    </source>
</evidence>
<keyword evidence="1" id="KW-0812">Transmembrane</keyword>
<reference evidence="2" key="1">
    <citation type="submission" date="2016-04" db="EMBL/GenBank/DDBJ databases">
        <authorList>
            <person name="Tabuchi Yagui T.R."/>
        </authorList>
    </citation>
    <scope>NUCLEOTIDE SEQUENCE [LARGE SCALE GENOMIC DNA]</scope>
    <source>
        <strain evidence="2">NIES-26</strain>
    </source>
</reference>
<dbReference type="AlphaFoldDB" id="A0A367R2G8"/>
<name>A0A367R2G8_9NOSO</name>
<sequence length="82" mass="9459">MRHRNFVREYLSSLFARQLMPTAFKVALFIGSLLFTINHGWAILTGHMTSERWISGGLTYIVPYMVSIHGQYIGRKGLLQKM</sequence>
<gene>
    <name evidence="2" type="ORF">A6770_21190</name>
</gene>
<proteinExistence type="predicted"/>
<keyword evidence="3" id="KW-1185">Reference proteome</keyword>
<organism evidence="2 3">
    <name type="scientific">Nostoc minutum NIES-26</name>
    <dbReference type="NCBI Taxonomy" id="1844469"/>
    <lineage>
        <taxon>Bacteria</taxon>
        <taxon>Bacillati</taxon>
        <taxon>Cyanobacteriota</taxon>
        <taxon>Cyanophyceae</taxon>
        <taxon>Nostocales</taxon>
        <taxon>Nostocaceae</taxon>
        <taxon>Nostoc</taxon>
    </lineage>
</organism>
<evidence type="ECO:0000313" key="2">
    <source>
        <dbReference type="EMBL" id="RCJ30605.1"/>
    </source>
</evidence>
<keyword evidence="1" id="KW-0472">Membrane</keyword>
<feature type="transmembrane region" description="Helical" evidence="1">
    <location>
        <begin position="21"/>
        <end position="41"/>
    </location>
</feature>
<protein>
    <submittedName>
        <fullName evidence="2">Uncharacterized protein</fullName>
    </submittedName>
</protein>
<dbReference type="EMBL" id="LXQD01000258">
    <property type="protein sequence ID" value="RCJ30605.1"/>
    <property type="molecule type" value="Genomic_DNA"/>
</dbReference>